<feature type="region of interest" description="Disordered" evidence="5">
    <location>
        <begin position="1"/>
        <end position="73"/>
    </location>
</feature>
<dbReference type="Proteomes" id="UP001642482">
    <property type="component" value="Unassembled WGS sequence"/>
</dbReference>
<evidence type="ECO:0000313" key="8">
    <source>
        <dbReference type="EMBL" id="CAK7212113.1"/>
    </source>
</evidence>
<feature type="transmembrane region" description="Helical" evidence="6">
    <location>
        <begin position="141"/>
        <end position="161"/>
    </location>
</feature>
<comment type="subcellular location">
    <subcellularLocation>
        <location evidence="1">Endomembrane system</location>
        <topology evidence="1">Multi-pass membrane protein</topology>
    </subcellularLocation>
</comment>
<accession>A0ABP0AXU4</accession>
<feature type="transmembrane region" description="Helical" evidence="6">
    <location>
        <begin position="217"/>
        <end position="236"/>
    </location>
</feature>
<feature type="compositionally biased region" description="Basic and acidic residues" evidence="5">
    <location>
        <begin position="52"/>
        <end position="61"/>
    </location>
</feature>
<gene>
    <name evidence="8" type="ORF">SEUCBS140593_001403</name>
</gene>
<sequence>MPLEMPRVAPRNPKPFRVGTAGAWPDIEENARREEEDNDDENDGSETSGYSDDERTQRYDGNDDFGAADEDDGYDTTNCGDVFFGSLSTMTKPVEVGELGSYGYAGEAAFWIWPLFGPLLFENSSSDARDGLANERTFLSYLRLSVTMAVVAVAIVLSFHLKSQPSPLELRMARPLGIIFWLLSILTLFVGVANYIKTVNKYSRRQAIVQSGWKTQSIMGAVALAILGSCVTLLVINKISENQ</sequence>
<feature type="transmembrane region" description="Helical" evidence="6">
    <location>
        <begin position="173"/>
        <end position="196"/>
    </location>
</feature>
<evidence type="ECO:0000259" key="7">
    <source>
        <dbReference type="Pfam" id="PF02656"/>
    </source>
</evidence>
<reference evidence="8 9" key="1">
    <citation type="submission" date="2024-01" db="EMBL/GenBank/DDBJ databases">
        <authorList>
            <person name="Allen C."/>
            <person name="Tagirdzhanova G."/>
        </authorList>
    </citation>
    <scope>NUCLEOTIDE SEQUENCE [LARGE SCALE GENOMIC DNA]</scope>
</reference>
<keyword evidence="2 6" id="KW-0812">Transmembrane</keyword>
<protein>
    <recommendedName>
        <fullName evidence="7">DUF202 domain-containing protein</fullName>
    </recommendedName>
</protein>
<feature type="compositionally biased region" description="Acidic residues" evidence="5">
    <location>
        <begin position="62"/>
        <end position="73"/>
    </location>
</feature>
<dbReference type="InterPro" id="IPR003807">
    <property type="entry name" value="DUF202"/>
</dbReference>
<keyword evidence="9" id="KW-1185">Reference proteome</keyword>
<dbReference type="InterPro" id="IPR052053">
    <property type="entry name" value="IM_YidH-like"/>
</dbReference>
<evidence type="ECO:0000256" key="1">
    <source>
        <dbReference type="ARBA" id="ARBA00004127"/>
    </source>
</evidence>
<keyword evidence="3 6" id="KW-1133">Transmembrane helix</keyword>
<evidence type="ECO:0000256" key="3">
    <source>
        <dbReference type="ARBA" id="ARBA00022989"/>
    </source>
</evidence>
<dbReference type="EMBL" id="CAWUHD010000008">
    <property type="protein sequence ID" value="CAK7212113.1"/>
    <property type="molecule type" value="Genomic_DNA"/>
</dbReference>
<dbReference type="PANTHER" id="PTHR34187">
    <property type="entry name" value="FGR18P"/>
    <property type="match status" value="1"/>
</dbReference>
<evidence type="ECO:0000256" key="5">
    <source>
        <dbReference type="SAM" id="MobiDB-lite"/>
    </source>
</evidence>
<evidence type="ECO:0000256" key="4">
    <source>
        <dbReference type="ARBA" id="ARBA00023136"/>
    </source>
</evidence>
<evidence type="ECO:0000313" key="9">
    <source>
        <dbReference type="Proteomes" id="UP001642482"/>
    </source>
</evidence>
<evidence type="ECO:0000256" key="2">
    <source>
        <dbReference type="ARBA" id="ARBA00022692"/>
    </source>
</evidence>
<dbReference type="Pfam" id="PF02656">
    <property type="entry name" value="DUF202"/>
    <property type="match status" value="1"/>
</dbReference>
<comment type="caution">
    <text evidence="8">The sequence shown here is derived from an EMBL/GenBank/DDBJ whole genome shotgun (WGS) entry which is preliminary data.</text>
</comment>
<dbReference type="PANTHER" id="PTHR34187:SF3">
    <property type="entry name" value="DUF DOMAIN PROTEIN (AFU_ORTHOLOGUE AFUA_6G11150)"/>
    <property type="match status" value="1"/>
</dbReference>
<proteinExistence type="predicted"/>
<organism evidence="8 9">
    <name type="scientific">Sporothrix eucalyptigena</name>
    <dbReference type="NCBI Taxonomy" id="1812306"/>
    <lineage>
        <taxon>Eukaryota</taxon>
        <taxon>Fungi</taxon>
        <taxon>Dikarya</taxon>
        <taxon>Ascomycota</taxon>
        <taxon>Pezizomycotina</taxon>
        <taxon>Sordariomycetes</taxon>
        <taxon>Sordariomycetidae</taxon>
        <taxon>Ophiostomatales</taxon>
        <taxon>Ophiostomataceae</taxon>
        <taxon>Sporothrix</taxon>
    </lineage>
</organism>
<name>A0ABP0AXU4_9PEZI</name>
<feature type="domain" description="DUF202" evidence="7">
    <location>
        <begin position="129"/>
        <end position="200"/>
    </location>
</feature>
<keyword evidence="4 6" id="KW-0472">Membrane</keyword>
<evidence type="ECO:0000256" key="6">
    <source>
        <dbReference type="SAM" id="Phobius"/>
    </source>
</evidence>